<evidence type="ECO:0000313" key="7">
    <source>
        <dbReference type="EMBL" id="KAH9318759.1"/>
    </source>
</evidence>
<dbReference type="PROSITE" id="PS51686">
    <property type="entry name" value="SAM_MT_RSMB_NOP"/>
    <property type="match status" value="1"/>
</dbReference>
<dbReference type="GO" id="GO:0070475">
    <property type="term" value="P:rRNA base methylation"/>
    <property type="evidence" value="ECO:0007669"/>
    <property type="project" value="TreeGrafter"/>
</dbReference>
<evidence type="ECO:0000256" key="2">
    <source>
        <dbReference type="ARBA" id="ARBA00022679"/>
    </source>
</evidence>
<evidence type="ECO:0000313" key="8">
    <source>
        <dbReference type="Proteomes" id="UP000824469"/>
    </source>
</evidence>
<feature type="non-terminal residue" evidence="7">
    <location>
        <position position="84"/>
    </location>
</feature>
<comment type="caution">
    <text evidence="7">The sequence shown here is derived from an EMBL/GenBank/DDBJ whole genome shotgun (WGS) entry which is preliminary data.</text>
</comment>
<dbReference type="AlphaFoldDB" id="A0AA38G8H9"/>
<comment type="caution">
    <text evidence="5">Lacks conserved residue(s) required for the propagation of feature annotation.</text>
</comment>
<feature type="binding site" evidence="5">
    <location>
        <position position="6"/>
    </location>
    <ligand>
        <name>S-adenosyl-L-methionine</name>
        <dbReference type="ChEBI" id="CHEBI:59789"/>
    </ligand>
</feature>
<organism evidence="7 8">
    <name type="scientific">Taxus chinensis</name>
    <name type="common">Chinese yew</name>
    <name type="synonym">Taxus wallichiana var. chinensis</name>
    <dbReference type="NCBI Taxonomy" id="29808"/>
    <lineage>
        <taxon>Eukaryota</taxon>
        <taxon>Viridiplantae</taxon>
        <taxon>Streptophyta</taxon>
        <taxon>Embryophyta</taxon>
        <taxon>Tracheophyta</taxon>
        <taxon>Spermatophyta</taxon>
        <taxon>Pinopsida</taxon>
        <taxon>Pinidae</taxon>
        <taxon>Conifers II</taxon>
        <taxon>Cupressales</taxon>
        <taxon>Taxaceae</taxon>
        <taxon>Taxus</taxon>
    </lineage>
</organism>
<reference evidence="7 8" key="1">
    <citation type="journal article" date="2021" name="Nat. Plants">
        <title>The Taxus genome provides insights into paclitaxel biosynthesis.</title>
        <authorList>
            <person name="Xiong X."/>
            <person name="Gou J."/>
            <person name="Liao Q."/>
            <person name="Li Y."/>
            <person name="Zhou Q."/>
            <person name="Bi G."/>
            <person name="Li C."/>
            <person name="Du R."/>
            <person name="Wang X."/>
            <person name="Sun T."/>
            <person name="Guo L."/>
            <person name="Liang H."/>
            <person name="Lu P."/>
            <person name="Wu Y."/>
            <person name="Zhang Z."/>
            <person name="Ro D.K."/>
            <person name="Shang Y."/>
            <person name="Huang S."/>
            <person name="Yan J."/>
        </authorList>
    </citation>
    <scope>NUCLEOTIDE SEQUENCE [LARGE SCALE GENOMIC DNA]</scope>
    <source>
        <strain evidence="7">Ta-2019</strain>
    </source>
</reference>
<feature type="non-terminal residue" evidence="7">
    <location>
        <position position="1"/>
    </location>
</feature>
<dbReference type="InterPro" id="IPR001678">
    <property type="entry name" value="MeTrfase_RsmB-F_NOP2_dom"/>
</dbReference>
<protein>
    <recommendedName>
        <fullName evidence="6">SAM-dependent MTase RsmB/NOP-type domain-containing protein</fullName>
    </recommendedName>
</protein>
<keyword evidence="8" id="KW-1185">Reference proteome</keyword>
<sequence length="84" mass="9401">MIYANELKKERLKSLTGNLHRMGVTNTIVCNYDGNELPKVLSLNSMDRVLLDAPCSGTGVIRKDERVKTNKSAEDISKCSFLQK</sequence>
<dbReference type="Proteomes" id="UP000824469">
    <property type="component" value="Unassembled WGS sequence"/>
</dbReference>
<feature type="binding site" evidence="5">
    <location>
        <position position="52"/>
    </location>
    <ligand>
        <name>S-adenosyl-L-methionine</name>
        <dbReference type="ChEBI" id="CHEBI:59789"/>
    </ligand>
</feature>
<dbReference type="InterPro" id="IPR023267">
    <property type="entry name" value="RCMT"/>
</dbReference>
<evidence type="ECO:0000256" key="3">
    <source>
        <dbReference type="ARBA" id="ARBA00022691"/>
    </source>
</evidence>
<feature type="binding site" evidence="5">
    <location>
        <position position="33"/>
    </location>
    <ligand>
        <name>S-adenosyl-L-methionine</name>
        <dbReference type="ChEBI" id="CHEBI:59789"/>
    </ligand>
</feature>
<dbReference type="InterPro" id="IPR029063">
    <property type="entry name" value="SAM-dependent_MTases_sf"/>
</dbReference>
<dbReference type="Gene3D" id="3.40.50.150">
    <property type="entry name" value="Vaccinia Virus protein VP39"/>
    <property type="match status" value="1"/>
</dbReference>
<dbReference type="PANTHER" id="PTHR22807">
    <property type="entry name" value="NOP2 YEAST -RELATED NOL1/NOP2/FMU SUN DOMAIN-CONTAINING"/>
    <property type="match status" value="1"/>
</dbReference>
<dbReference type="PANTHER" id="PTHR22807:SF30">
    <property type="entry name" value="28S RRNA (CYTOSINE(4447)-C(5))-METHYLTRANSFERASE-RELATED"/>
    <property type="match status" value="1"/>
</dbReference>
<keyword evidence="2 5" id="KW-0808">Transferase</keyword>
<keyword evidence="4 5" id="KW-0694">RNA-binding</keyword>
<dbReference type="Pfam" id="PF01189">
    <property type="entry name" value="Methyltr_RsmB-F"/>
    <property type="match status" value="1"/>
</dbReference>
<dbReference type="GO" id="GO:0005730">
    <property type="term" value="C:nucleolus"/>
    <property type="evidence" value="ECO:0007669"/>
    <property type="project" value="TreeGrafter"/>
</dbReference>
<keyword evidence="3 5" id="KW-0949">S-adenosyl-L-methionine</keyword>
<name>A0AA38G8H9_TAXCH</name>
<dbReference type="GO" id="GO:0003723">
    <property type="term" value="F:RNA binding"/>
    <property type="evidence" value="ECO:0007669"/>
    <property type="project" value="UniProtKB-UniRule"/>
</dbReference>
<dbReference type="EMBL" id="JAHRHJ020000004">
    <property type="protein sequence ID" value="KAH9318759.1"/>
    <property type="molecule type" value="Genomic_DNA"/>
</dbReference>
<proteinExistence type="inferred from homology"/>
<evidence type="ECO:0000259" key="6">
    <source>
        <dbReference type="PROSITE" id="PS51686"/>
    </source>
</evidence>
<evidence type="ECO:0000256" key="1">
    <source>
        <dbReference type="ARBA" id="ARBA00022603"/>
    </source>
</evidence>
<evidence type="ECO:0000256" key="4">
    <source>
        <dbReference type="ARBA" id="ARBA00022884"/>
    </source>
</evidence>
<gene>
    <name evidence="7" type="ORF">KI387_020528</name>
</gene>
<evidence type="ECO:0000256" key="5">
    <source>
        <dbReference type="PROSITE-ProRule" id="PRU01023"/>
    </source>
</evidence>
<dbReference type="InterPro" id="IPR049560">
    <property type="entry name" value="MeTrfase_RsmB-F_NOP2_cat"/>
</dbReference>
<dbReference type="GO" id="GO:0000470">
    <property type="term" value="P:maturation of LSU-rRNA"/>
    <property type="evidence" value="ECO:0007669"/>
    <property type="project" value="TreeGrafter"/>
</dbReference>
<dbReference type="SUPFAM" id="SSF53335">
    <property type="entry name" value="S-adenosyl-L-methionine-dependent methyltransferases"/>
    <property type="match status" value="1"/>
</dbReference>
<feature type="domain" description="SAM-dependent MTase RsmB/NOP-type" evidence="6">
    <location>
        <begin position="1"/>
        <end position="84"/>
    </location>
</feature>
<dbReference type="GO" id="GO:0009383">
    <property type="term" value="F:rRNA (cytosine-C5-)-methyltransferase activity"/>
    <property type="evidence" value="ECO:0007669"/>
    <property type="project" value="TreeGrafter"/>
</dbReference>
<keyword evidence="1 5" id="KW-0489">Methyltransferase</keyword>
<accession>A0AA38G8H9</accession>
<comment type="similarity">
    <text evidence="5">Belongs to the class I-like SAM-binding methyltransferase superfamily. RsmB/NOP family.</text>
</comment>